<dbReference type="GO" id="GO:0016020">
    <property type="term" value="C:membrane"/>
    <property type="evidence" value="ECO:0007669"/>
    <property type="project" value="TreeGrafter"/>
</dbReference>
<dbReference type="InterPro" id="IPR000873">
    <property type="entry name" value="AMP-dep_synth/lig_dom"/>
</dbReference>
<dbReference type="AlphaFoldDB" id="A0A443SD20"/>
<evidence type="ECO:0000256" key="3">
    <source>
        <dbReference type="ARBA" id="ARBA00026121"/>
    </source>
</evidence>
<evidence type="ECO:0000313" key="6">
    <source>
        <dbReference type="Proteomes" id="UP000288716"/>
    </source>
</evidence>
<dbReference type="OrthoDB" id="1700726at2759"/>
<dbReference type="GO" id="GO:0005783">
    <property type="term" value="C:endoplasmic reticulum"/>
    <property type="evidence" value="ECO:0007669"/>
    <property type="project" value="TreeGrafter"/>
</dbReference>
<evidence type="ECO:0000256" key="1">
    <source>
        <dbReference type="ARBA" id="ARBA00022598"/>
    </source>
</evidence>
<keyword evidence="6" id="KW-1185">Reference proteome</keyword>
<keyword evidence="2" id="KW-0443">Lipid metabolism</keyword>
<dbReference type="InterPro" id="IPR042099">
    <property type="entry name" value="ANL_N_sf"/>
</dbReference>
<protein>
    <recommendedName>
        <fullName evidence="3">long-chain-fatty-acid--CoA ligase</fullName>
        <ecNumber evidence="3">6.2.1.3</ecNumber>
    </recommendedName>
</protein>
<dbReference type="STRING" id="299467.A0A443SD20"/>
<evidence type="ECO:0000256" key="2">
    <source>
        <dbReference type="ARBA" id="ARBA00022832"/>
    </source>
</evidence>
<feature type="non-terminal residue" evidence="5">
    <location>
        <position position="1"/>
    </location>
</feature>
<dbReference type="PANTHER" id="PTHR43272">
    <property type="entry name" value="LONG-CHAIN-FATTY-ACID--COA LIGASE"/>
    <property type="match status" value="1"/>
</dbReference>
<evidence type="ECO:0000313" key="5">
    <source>
        <dbReference type="EMBL" id="RWS25397.1"/>
    </source>
</evidence>
<feature type="domain" description="AMP-dependent synthetase/ligase" evidence="4">
    <location>
        <begin position="8"/>
        <end position="217"/>
    </location>
</feature>
<dbReference type="EMBL" id="NCKV01003751">
    <property type="protein sequence ID" value="RWS25397.1"/>
    <property type="molecule type" value="Genomic_DNA"/>
</dbReference>
<comment type="caution">
    <text evidence="5">The sequence shown here is derived from an EMBL/GenBank/DDBJ whole genome shotgun (WGS) entry which is preliminary data.</text>
</comment>
<sequence>SPHIEMKKQTMLSFLPMAHSYEQSVQTAFIMGGGRIGFFSGDLKEIVNDLKTLKPTVLVVVPRLLNRIYNKVMSDVQSSVIKSYLLKHGINNKQKELQRFLVRNNGLWDKIVFKKIRDTFGGNLKLVSSGSAPLSSTILNFFRCALGCFVIEGYGQTECCGPAAAAFPGDYTTGHVGPPVACSQIKLIDVPEMNYFVDQCSTGEVCIKGANVFRGYYKNSEKTLETLDENGWLHTGDIGTWTDYGTLKLIDRKKHIFKLSQGEYIAPEKIENIYCQSPYVAQCFVDGDSLRSCVVAIVIPDIDYLNHWCAQRSINLTVEEACKNNSFRKTVFEDMVNIGKREGLFSFEQAKEIHLHNEPFTLENDLLTPTMKTKRNNCRALFRAKIDEMYSRLETNGQT</sequence>
<name>A0A443SD20_9ACAR</name>
<evidence type="ECO:0000259" key="4">
    <source>
        <dbReference type="Pfam" id="PF00501"/>
    </source>
</evidence>
<organism evidence="5 6">
    <name type="scientific">Leptotrombidium deliense</name>
    <dbReference type="NCBI Taxonomy" id="299467"/>
    <lineage>
        <taxon>Eukaryota</taxon>
        <taxon>Metazoa</taxon>
        <taxon>Ecdysozoa</taxon>
        <taxon>Arthropoda</taxon>
        <taxon>Chelicerata</taxon>
        <taxon>Arachnida</taxon>
        <taxon>Acari</taxon>
        <taxon>Acariformes</taxon>
        <taxon>Trombidiformes</taxon>
        <taxon>Prostigmata</taxon>
        <taxon>Anystina</taxon>
        <taxon>Parasitengona</taxon>
        <taxon>Trombiculoidea</taxon>
        <taxon>Trombiculidae</taxon>
        <taxon>Leptotrombidium</taxon>
    </lineage>
</organism>
<accession>A0A443SD20</accession>
<dbReference type="VEuPathDB" id="VectorBase:LDEU006643"/>
<keyword evidence="2" id="KW-0276">Fatty acid metabolism</keyword>
<keyword evidence="1 5" id="KW-0436">Ligase</keyword>
<dbReference type="EC" id="6.2.1.3" evidence="3"/>
<dbReference type="Proteomes" id="UP000288716">
    <property type="component" value="Unassembled WGS sequence"/>
</dbReference>
<gene>
    <name evidence="5" type="ORF">B4U80_04900</name>
</gene>
<reference evidence="5 6" key="1">
    <citation type="journal article" date="2018" name="Gigascience">
        <title>Genomes of trombidid mites reveal novel predicted allergens and laterally-transferred genes associated with secondary metabolism.</title>
        <authorList>
            <person name="Dong X."/>
            <person name="Chaisiri K."/>
            <person name="Xia D."/>
            <person name="Armstrong S.D."/>
            <person name="Fang Y."/>
            <person name="Donnelly M.J."/>
            <person name="Kadowaki T."/>
            <person name="McGarry J.W."/>
            <person name="Darby A.C."/>
            <person name="Makepeace B.L."/>
        </authorList>
    </citation>
    <scope>NUCLEOTIDE SEQUENCE [LARGE SCALE GENOMIC DNA]</scope>
    <source>
        <strain evidence="5">UoL-UT</strain>
    </source>
</reference>
<dbReference type="GO" id="GO:0004467">
    <property type="term" value="F:long-chain fatty acid-CoA ligase activity"/>
    <property type="evidence" value="ECO:0007669"/>
    <property type="project" value="UniProtKB-EC"/>
</dbReference>
<dbReference type="SUPFAM" id="SSF56801">
    <property type="entry name" value="Acetyl-CoA synthetase-like"/>
    <property type="match status" value="1"/>
</dbReference>
<dbReference type="PANTHER" id="PTHR43272:SF107">
    <property type="entry name" value="LONG-CHAIN-FATTY-ACID--COA LIGASE 5"/>
    <property type="match status" value="1"/>
</dbReference>
<dbReference type="Pfam" id="PF00501">
    <property type="entry name" value="AMP-binding"/>
    <property type="match status" value="1"/>
</dbReference>
<proteinExistence type="predicted"/>
<dbReference type="Gene3D" id="3.40.50.12780">
    <property type="entry name" value="N-terminal domain of ligase-like"/>
    <property type="match status" value="1"/>
</dbReference>